<keyword evidence="2" id="KW-0489">Methyltransferase</keyword>
<evidence type="ECO:0000256" key="4">
    <source>
        <dbReference type="ARBA" id="ARBA00022691"/>
    </source>
</evidence>
<protein>
    <recommendedName>
        <fullName evidence="1">site-specific DNA-methyltransferase (adenine-specific)</fullName>
        <ecNumber evidence="1">2.1.1.72</ecNumber>
    </recommendedName>
</protein>
<dbReference type="InterPro" id="IPR011639">
    <property type="entry name" value="MethylTrfase_TaqI-like_dom"/>
</dbReference>
<dbReference type="EMBL" id="LNQE01001473">
    <property type="protein sequence ID" value="KUG16938.1"/>
    <property type="molecule type" value="Genomic_DNA"/>
</dbReference>
<dbReference type="GO" id="GO:0009007">
    <property type="term" value="F:site-specific DNA-methyltransferase (adenine-specific) activity"/>
    <property type="evidence" value="ECO:0007669"/>
    <property type="project" value="UniProtKB-EC"/>
</dbReference>
<dbReference type="PANTHER" id="PTHR33841:SF1">
    <property type="entry name" value="DNA METHYLTRANSFERASE A"/>
    <property type="match status" value="1"/>
</dbReference>
<dbReference type="PANTHER" id="PTHR33841">
    <property type="entry name" value="DNA METHYLTRANSFERASE YEEA-RELATED"/>
    <property type="match status" value="1"/>
</dbReference>
<dbReference type="GO" id="GO:0003676">
    <property type="term" value="F:nucleic acid binding"/>
    <property type="evidence" value="ECO:0007669"/>
    <property type="project" value="InterPro"/>
</dbReference>
<evidence type="ECO:0000256" key="3">
    <source>
        <dbReference type="ARBA" id="ARBA00022679"/>
    </source>
</evidence>
<dbReference type="EC" id="2.1.1.72" evidence="1"/>
<dbReference type="PRINTS" id="PR00507">
    <property type="entry name" value="N12N6MTFRASE"/>
</dbReference>
<comment type="caution">
    <text evidence="7">The sequence shown here is derived from an EMBL/GenBank/DDBJ whole genome shotgun (WGS) entry which is preliminary data.</text>
</comment>
<reference evidence="7" key="1">
    <citation type="journal article" date="2015" name="Proc. Natl. Acad. Sci. U.S.A.">
        <title>Networks of energetic and metabolic interactions define dynamics in microbial communities.</title>
        <authorList>
            <person name="Embree M."/>
            <person name="Liu J.K."/>
            <person name="Al-Bassam M.M."/>
            <person name="Zengler K."/>
        </authorList>
    </citation>
    <scope>NUCLEOTIDE SEQUENCE</scope>
</reference>
<dbReference type="SUPFAM" id="SSF53335">
    <property type="entry name" value="S-adenosyl-L-methionine-dependent methyltransferases"/>
    <property type="match status" value="1"/>
</dbReference>
<keyword evidence="3" id="KW-0808">Transferase</keyword>
<evidence type="ECO:0000313" key="7">
    <source>
        <dbReference type="EMBL" id="KUG16938.1"/>
    </source>
</evidence>
<accession>A0A0W8F7S8</accession>
<feature type="domain" description="Type II methyltransferase M.TaqI-like" evidence="6">
    <location>
        <begin position="604"/>
        <end position="886"/>
    </location>
</feature>
<dbReference type="Gene3D" id="3.40.50.150">
    <property type="entry name" value="Vaccinia Virus protein VP39"/>
    <property type="match status" value="1"/>
</dbReference>
<dbReference type="PROSITE" id="PS00092">
    <property type="entry name" value="N6_MTASE"/>
    <property type="match status" value="1"/>
</dbReference>
<gene>
    <name evidence="7" type="ORF">ASZ90_013385</name>
</gene>
<dbReference type="GO" id="GO:0006304">
    <property type="term" value="P:DNA modification"/>
    <property type="evidence" value="ECO:0007669"/>
    <property type="project" value="InterPro"/>
</dbReference>
<evidence type="ECO:0000256" key="5">
    <source>
        <dbReference type="ARBA" id="ARBA00047942"/>
    </source>
</evidence>
<evidence type="ECO:0000256" key="1">
    <source>
        <dbReference type="ARBA" id="ARBA00011900"/>
    </source>
</evidence>
<sequence>MQIEGSGLDEAAEVTIKEHVFNNSNLFSNHYLENMVQKSSEWDDESGLLEAYTRIKDKFFEKEKNFPRYVEADLEHNWIRPVLDALGHHYGVQESLHHDPLKPDYAFFPDAEALNEAYSQKGSDDFYKRSVAVGDAKAWNVVLDKSRQGRVLREMTNPSFQIDNYLRATPPKWAILTNGRLWRLYHEDSSVSMDSYYEVNLPDLIAQIEETGDLSIFKYFYLFFRREAFPETPLGPSFLDKIREESLAYAQKVGEDLQENVYRAMKVLAEGFIYEPANSLWPLTVPQDQEQMLREVQENSLRLLYRLLFIFYAESRRLLKVDNRHYREMSLRRLKEEIAGKKDRGEKILAIQSTYWESLRDLFRLINDGSEAFGYSKEEFYIPAYNGGLFDPTKNPFLREKRIGNSYLAEAIDLLARSQGENGPVFVDYSSLDIRHLGSIYEGILEYRLNIATESMVAVKEKSKKGKEVWLPKREAGGKKVSDSVEAGGLYLVTDKGERKATGSFYTPQYIVKYIVKNTLEPLIKPMMEEASMDADLRTDLLRKLLSIKVLDPAMGSGHFLVEATDYIAREIIHAREIARQEEEDSDAVAENDIHWARREVVRNCIYGVDLNPMAVELAKLSLWLKTVASNKPLSFLDHHLRCGNSLIGADLEKLSVLPGTKAQEPPLWSFGLKSHTDSLLRKYSLMSALPDDSLQMVKWKEEQFRQIKESELSRRLAELANVWLSTFFGNKVKEDDYYELQGHLSPEKFPDWAGIREQEWFGRAQEIAEEKRFFHWELEFPEAFSGEGRGFDVVIGNPPYDELSEVALGRKIDEKKYFQDSQIYQIASTNRINLYRLFIACALDKIKKRGVHGFIVPMSLLGDRFTFEIRSKILNESDLQLVEAFPQKDDPKDRVFFDAKLPTCVYILVRQSPISAFMVRTHPGKDIKVGSPSYIASSPEIVKFDPINLTIPLCDNREWDLARKFALCPVLCPMGEIAAPMSGEVMFNEAFRPYLSENPENALVLRGGHVQRYELIDDPKQGTPIFINKEKWLADSREGTSAFAHLKPRVVYQESAALDNWRRIIAAYLPAGHICGHKICYFINVKYNELAFLAIFNSSVVEWRYELVSTTNNLSGYQITAIPIPRFTITTPAPERARLAAELQQLYSEGKHNEILAQVQSLLPKDDAGNFISEQEKSDVVHDLLAFLAERMLEMNKQKQQEIRGFLDWLEGYLGAKIEDLKPKTRILSYYESDYESLLAVLKKNKKRLAVDPSRREPGELLRAEFEGSKKKLDPLMERIRRTDELIDAVVYRLYGLTDEEIGIVKGNSA</sequence>
<keyword evidence="4" id="KW-0949">S-adenosyl-L-methionine</keyword>
<dbReference type="InterPro" id="IPR002052">
    <property type="entry name" value="DNA_methylase_N6_adenine_CS"/>
</dbReference>
<name>A0A0W8F7S8_9ZZZZ</name>
<organism evidence="7">
    <name type="scientific">hydrocarbon metagenome</name>
    <dbReference type="NCBI Taxonomy" id="938273"/>
    <lineage>
        <taxon>unclassified sequences</taxon>
        <taxon>metagenomes</taxon>
        <taxon>ecological metagenomes</taxon>
    </lineage>
</organism>
<dbReference type="InterPro" id="IPR029063">
    <property type="entry name" value="SAM-dependent_MTases_sf"/>
</dbReference>
<comment type="catalytic activity">
    <reaction evidence="5">
        <text>a 2'-deoxyadenosine in DNA + S-adenosyl-L-methionine = an N(6)-methyl-2'-deoxyadenosine in DNA + S-adenosyl-L-homocysteine + H(+)</text>
        <dbReference type="Rhea" id="RHEA:15197"/>
        <dbReference type="Rhea" id="RHEA-COMP:12418"/>
        <dbReference type="Rhea" id="RHEA-COMP:12419"/>
        <dbReference type="ChEBI" id="CHEBI:15378"/>
        <dbReference type="ChEBI" id="CHEBI:57856"/>
        <dbReference type="ChEBI" id="CHEBI:59789"/>
        <dbReference type="ChEBI" id="CHEBI:90615"/>
        <dbReference type="ChEBI" id="CHEBI:90616"/>
        <dbReference type="EC" id="2.1.1.72"/>
    </reaction>
</comment>
<proteinExistence type="predicted"/>
<dbReference type="GO" id="GO:0032259">
    <property type="term" value="P:methylation"/>
    <property type="evidence" value="ECO:0007669"/>
    <property type="project" value="UniProtKB-KW"/>
</dbReference>
<dbReference type="InterPro" id="IPR050953">
    <property type="entry name" value="N4_N6_ade-DNA_methylase"/>
</dbReference>
<evidence type="ECO:0000259" key="6">
    <source>
        <dbReference type="Pfam" id="PF07669"/>
    </source>
</evidence>
<evidence type="ECO:0000256" key="2">
    <source>
        <dbReference type="ARBA" id="ARBA00022603"/>
    </source>
</evidence>
<dbReference type="Pfam" id="PF07669">
    <property type="entry name" value="Eco57I"/>
    <property type="match status" value="1"/>
</dbReference>